<accession>A0ABR4AHY1</accession>
<gene>
    <name evidence="2" type="ORF">N7G274_003136</name>
</gene>
<feature type="region of interest" description="Disordered" evidence="1">
    <location>
        <begin position="107"/>
        <end position="147"/>
    </location>
</feature>
<dbReference type="EMBL" id="JBEFKJ010000009">
    <property type="protein sequence ID" value="KAL2044431.1"/>
    <property type="molecule type" value="Genomic_DNA"/>
</dbReference>
<proteinExistence type="predicted"/>
<sequence>MQPRQAAADNASMRVKHSWYYLHEAKCVQEVEEQGVYPKRQSRPETVLIGAGASLITGDCGLTMQVRSACLSVHVRREDAKRKRKVGFALDAEDPLPLAENFSRRGQQARLSSFRGPFRGVSGMSSGGRVPGATSVEAPDAPVKNQK</sequence>
<evidence type="ECO:0000256" key="1">
    <source>
        <dbReference type="SAM" id="MobiDB-lite"/>
    </source>
</evidence>
<evidence type="ECO:0000313" key="3">
    <source>
        <dbReference type="Proteomes" id="UP001590950"/>
    </source>
</evidence>
<keyword evidence="3" id="KW-1185">Reference proteome</keyword>
<organism evidence="2 3">
    <name type="scientific">Stereocaulon virgatum</name>
    <dbReference type="NCBI Taxonomy" id="373712"/>
    <lineage>
        <taxon>Eukaryota</taxon>
        <taxon>Fungi</taxon>
        <taxon>Dikarya</taxon>
        <taxon>Ascomycota</taxon>
        <taxon>Pezizomycotina</taxon>
        <taxon>Lecanoromycetes</taxon>
        <taxon>OSLEUM clade</taxon>
        <taxon>Lecanoromycetidae</taxon>
        <taxon>Lecanorales</taxon>
        <taxon>Lecanorineae</taxon>
        <taxon>Stereocaulaceae</taxon>
        <taxon>Stereocaulon</taxon>
    </lineage>
</organism>
<evidence type="ECO:0000313" key="2">
    <source>
        <dbReference type="EMBL" id="KAL2044431.1"/>
    </source>
</evidence>
<reference evidence="2 3" key="1">
    <citation type="submission" date="2024-09" db="EMBL/GenBank/DDBJ databases">
        <title>Rethinking Asexuality: The Enigmatic Case of Functional Sexual Genes in Lepraria (Stereocaulaceae).</title>
        <authorList>
            <person name="Doellman M."/>
            <person name="Sun Y."/>
            <person name="Barcenas-Pena A."/>
            <person name="Lumbsch H.T."/>
            <person name="Grewe F."/>
        </authorList>
    </citation>
    <scope>NUCLEOTIDE SEQUENCE [LARGE SCALE GENOMIC DNA]</scope>
    <source>
        <strain evidence="2 3">Mercado 3170</strain>
    </source>
</reference>
<dbReference type="Proteomes" id="UP001590950">
    <property type="component" value="Unassembled WGS sequence"/>
</dbReference>
<protein>
    <submittedName>
        <fullName evidence="2">Uncharacterized protein</fullName>
    </submittedName>
</protein>
<name>A0ABR4AHY1_9LECA</name>
<comment type="caution">
    <text evidence="2">The sequence shown here is derived from an EMBL/GenBank/DDBJ whole genome shotgun (WGS) entry which is preliminary data.</text>
</comment>